<comment type="caution">
    <text evidence="5">The sequence shown here is derived from an EMBL/GenBank/DDBJ whole genome shotgun (WGS) entry which is preliminary data.</text>
</comment>
<dbReference type="SUPFAM" id="SSF48300">
    <property type="entry name" value="Ribosomal protein L7/12, oligomerisation (N-terminal) domain"/>
    <property type="match status" value="1"/>
</dbReference>
<protein>
    <recommendedName>
        <fullName evidence="4">Large ribosomal subunit protein bL12 oligomerization domain-containing protein</fullName>
    </recommendedName>
</protein>
<evidence type="ECO:0000313" key="5">
    <source>
        <dbReference type="EMBL" id="GAG57801.1"/>
    </source>
</evidence>
<reference evidence="5" key="1">
    <citation type="journal article" date="2014" name="Front. Microbiol.">
        <title>High frequency of phylogenetically diverse reductive dehalogenase-homologous genes in deep subseafloor sedimentary metagenomes.</title>
        <authorList>
            <person name="Kawai M."/>
            <person name="Futagami T."/>
            <person name="Toyoda A."/>
            <person name="Takaki Y."/>
            <person name="Nishi S."/>
            <person name="Hori S."/>
            <person name="Arai W."/>
            <person name="Tsubouchi T."/>
            <person name="Morono Y."/>
            <person name="Uchiyama I."/>
            <person name="Ito T."/>
            <person name="Fujiyama A."/>
            <person name="Inagaki F."/>
            <person name="Takami H."/>
        </authorList>
    </citation>
    <scope>NUCLEOTIDE SEQUENCE</scope>
    <source>
        <strain evidence="5">Expedition CK06-06</strain>
    </source>
</reference>
<gene>
    <name evidence="5" type="ORF">S01H4_16915</name>
</gene>
<proteinExistence type="inferred from homology"/>
<evidence type="ECO:0000256" key="2">
    <source>
        <dbReference type="ARBA" id="ARBA00022980"/>
    </source>
</evidence>
<evidence type="ECO:0000256" key="1">
    <source>
        <dbReference type="ARBA" id="ARBA00007197"/>
    </source>
</evidence>
<feature type="non-terminal residue" evidence="5">
    <location>
        <position position="51"/>
    </location>
</feature>
<keyword evidence="2" id="KW-0689">Ribosomal protein</keyword>
<dbReference type="AlphaFoldDB" id="X1ACG7"/>
<dbReference type="InterPro" id="IPR008932">
    <property type="entry name" value="Ribosomal_bL12_oligo"/>
</dbReference>
<accession>X1ACG7</accession>
<dbReference type="InterPro" id="IPR036235">
    <property type="entry name" value="Ribosomal_bL12_oligo_N_sf"/>
</dbReference>
<dbReference type="Pfam" id="PF16320">
    <property type="entry name" value="Ribosomal_L12_N"/>
    <property type="match status" value="1"/>
</dbReference>
<dbReference type="GO" id="GO:0006412">
    <property type="term" value="P:translation"/>
    <property type="evidence" value="ECO:0007669"/>
    <property type="project" value="InterPro"/>
</dbReference>
<organism evidence="5">
    <name type="scientific">marine sediment metagenome</name>
    <dbReference type="NCBI Taxonomy" id="412755"/>
    <lineage>
        <taxon>unclassified sequences</taxon>
        <taxon>metagenomes</taxon>
        <taxon>ecological metagenomes</taxon>
    </lineage>
</organism>
<feature type="domain" description="Large ribosomal subunit protein bL12 oligomerization" evidence="4">
    <location>
        <begin position="2"/>
        <end position="50"/>
    </location>
</feature>
<dbReference type="EMBL" id="BART01007430">
    <property type="protein sequence ID" value="GAG57801.1"/>
    <property type="molecule type" value="Genomic_DNA"/>
</dbReference>
<name>X1ACG7_9ZZZZ</name>
<dbReference type="GO" id="GO:0005840">
    <property type="term" value="C:ribosome"/>
    <property type="evidence" value="ECO:0007669"/>
    <property type="project" value="UniProtKB-KW"/>
</dbReference>
<evidence type="ECO:0000256" key="3">
    <source>
        <dbReference type="ARBA" id="ARBA00023274"/>
    </source>
</evidence>
<dbReference type="GO" id="GO:1990904">
    <property type="term" value="C:ribonucleoprotein complex"/>
    <property type="evidence" value="ECO:0007669"/>
    <property type="project" value="UniProtKB-KW"/>
</dbReference>
<dbReference type="Gene3D" id="1.20.5.710">
    <property type="entry name" value="Single helix bin"/>
    <property type="match status" value="1"/>
</dbReference>
<sequence>MTIDEIIEAVDKLTVLELVELKDKLQEKYGVTAAAPVAAAAGLAADAAEAE</sequence>
<dbReference type="GO" id="GO:0003735">
    <property type="term" value="F:structural constituent of ribosome"/>
    <property type="evidence" value="ECO:0007669"/>
    <property type="project" value="InterPro"/>
</dbReference>
<keyword evidence="3" id="KW-0687">Ribonucleoprotein</keyword>
<evidence type="ECO:0000259" key="4">
    <source>
        <dbReference type="Pfam" id="PF16320"/>
    </source>
</evidence>
<comment type="similarity">
    <text evidence="1">Belongs to the bacterial ribosomal protein bL12 family.</text>
</comment>